<keyword evidence="5 8" id="KW-1133">Transmembrane helix</keyword>
<keyword evidence="6 8" id="KW-0472">Membrane</keyword>
<evidence type="ECO:0000256" key="4">
    <source>
        <dbReference type="ARBA" id="ARBA00022692"/>
    </source>
</evidence>
<evidence type="ECO:0000313" key="9">
    <source>
        <dbReference type="EMBL" id="MBX7481296.1"/>
    </source>
</evidence>
<feature type="transmembrane region" description="Helical" evidence="8">
    <location>
        <begin position="366"/>
        <end position="390"/>
    </location>
</feature>
<evidence type="ECO:0000256" key="5">
    <source>
        <dbReference type="ARBA" id="ARBA00022989"/>
    </source>
</evidence>
<comment type="similarity">
    <text evidence="7">Belongs to the glycosyltransferase 87 family.</text>
</comment>
<evidence type="ECO:0000256" key="7">
    <source>
        <dbReference type="ARBA" id="ARBA00024033"/>
    </source>
</evidence>
<feature type="transmembrane region" description="Helical" evidence="8">
    <location>
        <begin position="147"/>
        <end position="172"/>
    </location>
</feature>
<feature type="transmembrane region" description="Helical" evidence="8">
    <location>
        <begin position="184"/>
        <end position="208"/>
    </location>
</feature>
<reference evidence="9 10" key="1">
    <citation type="submission" date="2021-08" db="EMBL/GenBank/DDBJ databases">
        <title>Comparative Genomics Analysis of the Genus Qipengyuania Reveals Extensive Genetic Diversity and Metabolic Versatility, Including the Description of Fifteen Novel Species.</title>
        <authorList>
            <person name="Liu Y."/>
        </authorList>
    </citation>
    <scope>NUCLEOTIDE SEQUENCE [LARGE SCALE GENOMIC DNA]</scope>
    <source>
        <strain evidence="9 10">6D47A</strain>
    </source>
</reference>
<dbReference type="RefSeq" id="WP_221555225.1">
    <property type="nucleotide sequence ID" value="NZ_JAIGNO010000001.1"/>
</dbReference>
<proteinExistence type="inferred from homology"/>
<accession>A0ABS7J1U1</accession>
<dbReference type="EMBL" id="JAIGNO010000001">
    <property type="protein sequence ID" value="MBX7481296.1"/>
    <property type="molecule type" value="Genomic_DNA"/>
</dbReference>
<comment type="caution">
    <text evidence="9">The sequence shown here is derived from an EMBL/GenBank/DDBJ whole genome shotgun (WGS) entry which is preliminary data.</text>
</comment>
<sequence>MGSFFHILRSADWLTADRVTAVLRLLALLQAGLAIWLVVNSSGGVDSNGQLLGTDFVSFWTSGKMVLDGLDPYDISAHIAAQREVYIAQNSYVGFFYPPSILPFFVPFGFTDYIPALIVWLAITGGLYLLAVRAWALSLWGRPPGAVLVLASPALWLCVAHGQTSFLVAFLLGAGVLLVDRRPWLAGILFGLATIKPQMGLLVPVVLLASGQWRVIVGAGLASAGLALLASGIAGLDTWNAWLATGDVARAALTEGQIGFAKLQSTFSALRLMGVPDAIAIAVQIACSLGVASVLAFAGWRNGWSVGLGATMLAGTMVATPFVLDYDFVLLAFPLMFLATDGFRPWERFLTAALFVAPLFARTTGLYLGVPLLAPLTLALFAVMATRLFAESKRNEAMTA</sequence>
<keyword evidence="2" id="KW-1003">Cell membrane</keyword>
<feature type="transmembrane region" description="Helical" evidence="8">
    <location>
        <begin position="278"/>
        <end position="300"/>
    </location>
</feature>
<name>A0ABS7J1U1_9SPHN</name>
<organism evidence="9 10">
    <name type="scientific">Qipengyuania qiaonensis</name>
    <dbReference type="NCBI Taxonomy" id="2867240"/>
    <lineage>
        <taxon>Bacteria</taxon>
        <taxon>Pseudomonadati</taxon>
        <taxon>Pseudomonadota</taxon>
        <taxon>Alphaproteobacteria</taxon>
        <taxon>Sphingomonadales</taxon>
        <taxon>Erythrobacteraceae</taxon>
        <taxon>Qipengyuania</taxon>
    </lineage>
</organism>
<feature type="transmembrane region" description="Helical" evidence="8">
    <location>
        <begin position="312"/>
        <end position="339"/>
    </location>
</feature>
<keyword evidence="3" id="KW-0808">Transferase</keyword>
<evidence type="ECO:0000256" key="8">
    <source>
        <dbReference type="SAM" id="Phobius"/>
    </source>
</evidence>
<gene>
    <name evidence="9" type="ORF">K3174_02035</name>
</gene>
<evidence type="ECO:0000256" key="3">
    <source>
        <dbReference type="ARBA" id="ARBA00022679"/>
    </source>
</evidence>
<dbReference type="Pfam" id="PF09594">
    <property type="entry name" value="GT87"/>
    <property type="match status" value="1"/>
</dbReference>
<feature type="transmembrane region" description="Helical" evidence="8">
    <location>
        <begin position="215"/>
        <end position="236"/>
    </location>
</feature>
<evidence type="ECO:0000256" key="2">
    <source>
        <dbReference type="ARBA" id="ARBA00022475"/>
    </source>
</evidence>
<evidence type="ECO:0000256" key="1">
    <source>
        <dbReference type="ARBA" id="ARBA00004651"/>
    </source>
</evidence>
<evidence type="ECO:0000256" key="6">
    <source>
        <dbReference type="ARBA" id="ARBA00023136"/>
    </source>
</evidence>
<dbReference type="InterPro" id="IPR018584">
    <property type="entry name" value="GT87"/>
</dbReference>
<feature type="transmembrane region" description="Helical" evidence="8">
    <location>
        <begin position="113"/>
        <end position="135"/>
    </location>
</feature>
<comment type="subcellular location">
    <subcellularLocation>
        <location evidence="1">Cell membrane</location>
        <topology evidence="1">Multi-pass membrane protein</topology>
    </subcellularLocation>
</comment>
<evidence type="ECO:0000313" key="10">
    <source>
        <dbReference type="Proteomes" id="UP000755104"/>
    </source>
</evidence>
<protein>
    <submittedName>
        <fullName evidence="9">DUF2029 domain-containing protein</fullName>
    </submittedName>
</protein>
<keyword evidence="10" id="KW-1185">Reference proteome</keyword>
<dbReference type="Proteomes" id="UP000755104">
    <property type="component" value="Unassembled WGS sequence"/>
</dbReference>
<feature type="transmembrane region" description="Helical" evidence="8">
    <location>
        <begin position="21"/>
        <end position="39"/>
    </location>
</feature>
<keyword evidence="4 8" id="KW-0812">Transmembrane</keyword>